<dbReference type="GO" id="GO:0016423">
    <property type="term" value="F:tRNA (guanine) methyltransferase activity"/>
    <property type="evidence" value="ECO:0007669"/>
    <property type="project" value="TreeGrafter"/>
</dbReference>
<dbReference type="PANTHER" id="PTHR14911:SF13">
    <property type="entry name" value="TRNA (GUANINE(6)-N2)-METHYLTRANSFERASE THUMP3"/>
    <property type="match status" value="1"/>
</dbReference>
<dbReference type="Proteomes" id="UP000291144">
    <property type="component" value="Unassembled WGS sequence"/>
</dbReference>
<dbReference type="SUPFAM" id="SSF53335">
    <property type="entry name" value="S-adenosyl-L-methionine-dependent methyltransferases"/>
    <property type="match status" value="1"/>
</dbReference>
<reference evidence="2 3" key="1">
    <citation type="submission" date="2019-02" db="EMBL/GenBank/DDBJ databases">
        <title>Kribbella capetownensis sp. nov. and Kribbella speibonae sp. nov., isolated from soil.</title>
        <authorList>
            <person name="Curtis S.M."/>
            <person name="Norton I."/>
            <person name="Everest G.J."/>
            <person name="Meyers P.R."/>
        </authorList>
    </citation>
    <scope>NUCLEOTIDE SEQUENCE [LARGE SCALE GENOMIC DNA]</scope>
    <source>
        <strain evidence="2 3">NRRL B-24813</strain>
    </source>
</reference>
<keyword evidence="3" id="KW-1185">Reference proteome</keyword>
<organism evidence="2 3">
    <name type="scientific">Kribbella pittospori</name>
    <dbReference type="NCBI Taxonomy" id="722689"/>
    <lineage>
        <taxon>Bacteria</taxon>
        <taxon>Bacillati</taxon>
        <taxon>Actinomycetota</taxon>
        <taxon>Actinomycetes</taxon>
        <taxon>Propionibacteriales</taxon>
        <taxon>Kribbellaceae</taxon>
        <taxon>Kribbella</taxon>
    </lineage>
</organism>
<dbReference type="Pfam" id="PF01170">
    <property type="entry name" value="UPF0020"/>
    <property type="match status" value="1"/>
</dbReference>
<dbReference type="CDD" id="cd02440">
    <property type="entry name" value="AdoMet_MTases"/>
    <property type="match status" value="1"/>
</dbReference>
<dbReference type="EMBL" id="SJKB01000002">
    <property type="protein sequence ID" value="TCC64727.1"/>
    <property type="molecule type" value="Genomic_DNA"/>
</dbReference>
<evidence type="ECO:0000313" key="2">
    <source>
        <dbReference type="EMBL" id="TCC64727.1"/>
    </source>
</evidence>
<dbReference type="PANTHER" id="PTHR14911">
    <property type="entry name" value="THUMP DOMAIN-CONTAINING"/>
    <property type="match status" value="1"/>
</dbReference>
<evidence type="ECO:0000313" key="3">
    <source>
        <dbReference type="Proteomes" id="UP000291144"/>
    </source>
</evidence>
<comment type="caution">
    <text evidence="2">The sequence shown here is derived from an EMBL/GenBank/DDBJ whole genome shotgun (WGS) entry which is preliminary data.</text>
</comment>
<dbReference type="AlphaFoldDB" id="A0A4R0KX46"/>
<feature type="domain" description="Ribosomal RNA large subunit methyltransferase K/L-like methyltransferase" evidence="1">
    <location>
        <begin position="169"/>
        <end position="305"/>
    </location>
</feature>
<dbReference type="RefSeq" id="WP_131353230.1">
    <property type="nucleotide sequence ID" value="NZ_SJKB01000002.1"/>
</dbReference>
<gene>
    <name evidence="2" type="ORF">E0H73_10215</name>
</gene>
<protein>
    <submittedName>
        <fullName evidence="2">Methyltransferase domain-containing protein</fullName>
    </submittedName>
</protein>
<sequence>MSGISSPGRIIMPGLDQHVTDRLVLRTLDGAADLLMEELRWLPSVHSIRQLSDVAVECTIDGRLSELAACSLYSTVAIAVDDDSLERSQQTGVLATLPTPIGFRVGCDDPQVRYRVIAAVERELGWINQPGSWDVNLMQTADGWIAEIGPLSWMRRFGRLERLPWSTTPLIAEVLVRLAKLQPGQRIVDPFCGTGTILLAALRRQPTGRVFGTDHDPRALAIANRQQPGGLTQATAQALPYAAGSVDRIITNLPFGKLVGTHHANRTLYPAALSEISRVLTADGRAVLLTEDKRLLHKAIEHQKGLKLIRQRLLKYNGATPTAYVLTRPRERR</sequence>
<accession>A0A4R0KX46</accession>
<name>A0A4R0KX46_9ACTN</name>
<dbReference type="OrthoDB" id="1637728at2"/>
<keyword evidence="2" id="KW-0489">Methyltransferase</keyword>
<evidence type="ECO:0000259" key="1">
    <source>
        <dbReference type="Pfam" id="PF01170"/>
    </source>
</evidence>
<proteinExistence type="predicted"/>
<dbReference type="Gene3D" id="3.40.50.150">
    <property type="entry name" value="Vaccinia Virus protein VP39"/>
    <property type="match status" value="1"/>
</dbReference>
<dbReference type="InterPro" id="IPR029063">
    <property type="entry name" value="SAM-dependent_MTases_sf"/>
</dbReference>
<dbReference type="GO" id="GO:0030488">
    <property type="term" value="P:tRNA methylation"/>
    <property type="evidence" value="ECO:0007669"/>
    <property type="project" value="TreeGrafter"/>
</dbReference>
<dbReference type="InterPro" id="IPR000241">
    <property type="entry name" value="RlmKL-like_Mtase"/>
</dbReference>
<keyword evidence="2" id="KW-0808">Transferase</keyword>